<dbReference type="Proteomes" id="UP000240493">
    <property type="component" value="Unassembled WGS sequence"/>
</dbReference>
<evidence type="ECO:0000313" key="2">
    <source>
        <dbReference type="Proteomes" id="UP000240493"/>
    </source>
</evidence>
<keyword evidence="2" id="KW-1185">Reference proteome</keyword>
<name>A0A2T3ZF54_TRIA4</name>
<organism evidence="1 2">
    <name type="scientific">Trichoderma asperellum (strain ATCC 204424 / CBS 433.97 / NBRC 101777)</name>
    <dbReference type="NCBI Taxonomy" id="1042311"/>
    <lineage>
        <taxon>Eukaryota</taxon>
        <taxon>Fungi</taxon>
        <taxon>Dikarya</taxon>
        <taxon>Ascomycota</taxon>
        <taxon>Pezizomycotina</taxon>
        <taxon>Sordariomycetes</taxon>
        <taxon>Hypocreomycetidae</taxon>
        <taxon>Hypocreales</taxon>
        <taxon>Hypocreaceae</taxon>
        <taxon>Trichoderma</taxon>
    </lineage>
</organism>
<accession>A0A2T3ZF54</accession>
<proteinExistence type="predicted"/>
<sequence length="126" mass="14160">MLSPSCHILLPLFYFFFPSHSSTFFFAFSSVSAARAWQPSLHMHLVKITAVITSPRLLVKHTQLSSSRSSSNNADSASLRHTQTNVHNGLHRKAENFSFPFAPIFSPLVSCKARVANARAQKFRRQ</sequence>
<reference evidence="1 2" key="1">
    <citation type="submission" date="2016-07" db="EMBL/GenBank/DDBJ databases">
        <title>Multiple horizontal gene transfer events from other fungi enriched the ability of initially mycotrophic Trichoderma (Ascomycota) to feed on dead plant biomass.</title>
        <authorList>
            <consortium name="DOE Joint Genome Institute"/>
            <person name="Aerts A."/>
            <person name="Atanasova L."/>
            <person name="Chenthamara K."/>
            <person name="Zhang J."/>
            <person name="Grujic M."/>
            <person name="Henrissat B."/>
            <person name="Kuo A."/>
            <person name="Salamov A."/>
            <person name="Lipzen A."/>
            <person name="Labutti K."/>
            <person name="Barry K."/>
            <person name="Miao Y."/>
            <person name="Rahimi M.J."/>
            <person name="Shen Q."/>
            <person name="Grigoriev I.V."/>
            <person name="Kubicek C.P."/>
            <person name="Druzhinina I.S."/>
        </authorList>
    </citation>
    <scope>NUCLEOTIDE SEQUENCE [LARGE SCALE GENOMIC DNA]</scope>
    <source>
        <strain evidence="1 2">CBS 433.97</strain>
    </source>
</reference>
<evidence type="ECO:0000313" key="1">
    <source>
        <dbReference type="EMBL" id="PTB43419.1"/>
    </source>
</evidence>
<gene>
    <name evidence="1" type="ORF">M441DRAFT_372230</name>
</gene>
<protein>
    <submittedName>
        <fullName evidence="1">Uncharacterized protein</fullName>
    </submittedName>
</protein>
<dbReference type="EMBL" id="KZ679259">
    <property type="protein sequence ID" value="PTB43419.1"/>
    <property type="molecule type" value="Genomic_DNA"/>
</dbReference>
<dbReference type="AlphaFoldDB" id="A0A2T3ZF54"/>